<sequence length="71" mass="7778">MADLYAAAKSGNRRKTLECLRDELARTIAVCDSGRDMAALSKRLMEVMDEIDGLPKPRGESPLAKARRNGS</sequence>
<organism evidence="2 3">
    <name type="scientific">Slackia heliotrinireducens (strain ATCC 29202 / DSM 20476 / NCTC 11029 / RHS 1)</name>
    <name type="common">Peptococcus heliotrinreducens</name>
    <dbReference type="NCBI Taxonomy" id="471855"/>
    <lineage>
        <taxon>Bacteria</taxon>
        <taxon>Bacillati</taxon>
        <taxon>Actinomycetota</taxon>
        <taxon>Coriobacteriia</taxon>
        <taxon>Eggerthellales</taxon>
        <taxon>Eggerthellaceae</taxon>
        <taxon>Slackia</taxon>
    </lineage>
</organism>
<dbReference type="RefSeq" id="WP_012798684.1">
    <property type="nucleotide sequence ID" value="NC_013165.1"/>
</dbReference>
<reference evidence="2 3" key="1">
    <citation type="journal article" date="2009" name="Stand. Genomic Sci.">
        <title>Complete genome sequence of Slackia heliotrinireducens type strain (RHS 1).</title>
        <authorList>
            <person name="Pukall R."/>
            <person name="Lapidus A."/>
            <person name="Nolan M."/>
            <person name="Copeland A."/>
            <person name="Glavina Del Rio T."/>
            <person name="Lucas S."/>
            <person name="Chen F."/>
            <person name="Tice H."/>
            <person name="Cheng J.F."/>
            <person name="Chertkov O."/>
            <person name="Bruce D."/>
            <person name="Goodwin L."/>
            <person name="Kuske C."/>
            <person name="Brettin T."/>
            <person name="Detter J.C."/>
            <person name="Han C."/>
            <person name="Pitluck S."/>
            <person name="Pati A."/>
            <person name="Mavrommatis K."/>
            <person name="Ivanova N."/>
            <person name="Ovchinnikova G."/>
            <person name="Chen A."/>
            <person name="Palaniappan K."/>
            <person name="Schneider S."/>
            <person name="Rohde M."/>
            <person name="Chain P."/>
            <person name="D'haeseleer P."/>
            <person name="Goker M."/>
            <person name="Bristow J."/>
            <person name="Eisen J.A."/>
            <person name="Markowitz V."/>
            <person name="Kyrpides N.C."/>
            <person name="Klenk H.P."/>
            <person name="Hugenholtz P."/>
        </authorList>
    </citation>
    <scope>NUCLEOTIDE SEQUENCE [LARGE SCALE GENOMIC DNA]</scope>
    <source>
        <strain evidence="3">ATCC 29202 / DSM 20476 / NCTC 11029 / RHS 1</strain>
    </source>
</reference>
<proteinExistence type="predicted"/>
<feature type="region of interest" description="Disordered" evidence="1">
    <location>
        <begin position="51"/>
        <end position="71"/>
    </location>
</feature>
<keyword evidence="3" id="KW-1185">Reference proteome</keyword>
<evidence type="ECO:0000256" key="1">
    <source>
        <dbReference type="SAM" id="MobiDB-lite"/>
    </source>
</evidence>
<name>C7N6P7_SLAHD</name>
<evidence type="ECO:0000313" key="2">
    <source>
        <dbReference type="EMBL" id="ACV22582.1"/>
    </source>
</evidence>
<accession>C7N6P7</accession>
<dbReference type="AlphaFoldDB" id="C7N6P7"/>
<dbReference type="HOGENOM" id="CLU_2737892_0_0_11"/>
<gene>
    <name evidence="2" type="ordered locus">Shel_15630</name>
</gene>
<dbReference type="KEGG" id="shi:Shel_15630"/>
<dbReference type="Proteomes" id="UP000002026">
    <property type="component" value="Chromosome"/>
</dbReference>
<protein>
    <submittedName>
        <fullName evidence="2">Uncharacterized protein</fullName>
    </submittedName>
</protein>
<dbReference type="EMBL" id="CP001684">
    <property type="protein sequence ID" value="ACV22582.1"/>
    <property type="molecule type" value="Genomic_DNA"/>
</dbReference>
<dbReference type="STRING" id="471855.Shel_15630"/>
<evidence type="ECO:0000313" key="3">
    <source>
        <dbReference type="Proteomes" id="UP000002026"/>
    </source>
</evidence>